<evidence type="ECO:0000313" key="2">
    <source>
        <dbReference type="Proteomes" id="UP001470230"/>
    </source>
</evidence>
<comment type="caution">
    <text evidence="1">The sequence shown here is derived from an EMBL/GenBank/DDBJ whole genome shotgun (WGS) entry which is preliminary data.</text>
</comment>
<dbReference type="SUPFAM" id="SSF53300">
    <property type="entry name" value="vWA-like"/>
    <property type="match status" value="1"/>
</dbReference>
<dbReference type="InterPro" id="IPR052969">
    <property type="entry name" value="Thr-specific_kinase-like"/>
</dbReference>
<accession>A0ABR2HN31</accession>
<dbReference type="Gene3D" id="3.40.50.410">
    <property type="entry name" value="von Willebrand factor, type A domain"/>
    <property type="match status" value="1"/>
</dbReference>
<name>A0ABR2HN31_9EUKA</name>
<evidence type="ECO:0000313" key="1">
    <source>
        <dbReference type="EMBL" id="KAK8850127.1"/>
    </source>
</evidence>
<dbReference type="Proteomes" id="UP001470230">
    <property type="component" value="Unassembled WGS sequence"/>
</dbReference>
<dbReference type="EMBL" id="JAPFFF010000024">
    <property type="protein sequence ID" value="KAK8850127.1"/>
    <property type="molecule type" value="Genomic_DNA"/>
</dbReference>
<protein>
    <recommendedName>
        <fullName evidence="3">VWFA domain-containing protein</fullName>
    </recommendedName>
</protein>
<reference evidence="1 2" key="1">
    <citation type="submission" date="2024-04" db="EMBL/GenBank/DDBJ databases">
        <title>Tritrichomonas musculus Genome.</title>
        <authorList>
            <person name="Alves-Ferreira E."/>
            <person name="Grigg M."/>
            <person name="Lorenzi H."/>
            <person name="Galac M."/>
        </authorList>
    </citation>
    <scope>NUCLEOTIDE SEQUENCE [LARGE SCALE GENOMIC DNA]</scope>
    <source>
        <strain evidence="1 2">EAF2021</strain>
    </source>
</reference>
<organism evidence="1 2">
    <name type="scientific">Tritrichomonas musculus</name>
    <dbReference type="NCBI Taxonomy" id="1915356"/>
    <lineage>
        <taxon>Eukaryota</taxon>
        <taxon>Metamonada</taxon>
        <taxon>Parabasalia</taxon>
        <taxon>Tritrichomonadida</taxon>
        <taxon>Tritrichomonadidae</taxon>
        <taxon>Tritrichomonas</taxon>
    </lineage>
</organism>
<dbReference type="PANTHER" id="PTHR47763:SF1">
    <property type="entry name" value="DUF659 DOMAIN-CONTAINING PROTEIN"/>
    <property type="match status" value="1"/>
</dbReference>
<gene>
    <name evidence="1" type="ORF">M9Y10_018239</name>
</gene>
<keyword evidence="2" id="KW-1185">Reference proteome</keyword>
<proteinExistence type="predicted"/>
<sequence length="294" mass="34244">MFSKPKKHVDKPVDVLFVLDATSSTQCIFEAMIQHTESIIYDINFKFRRASVYSGAVIYRDPVDYRPPPPEKPLDPISQREIDEAKEEFNKQRIQRLKEKGIYSEEEELRKIERRKHFDNVKYPEDINVAIDLIPDIEKFVNELAKIECKAGHDEPEDWAGALDMALNDISWRDRSKKLIVWIADSNAHGRRFCGFNNHNSEENRFVKLISEMARSEIYFIGVNVMKNDEGCQRTLNEMKKIYESNGGKSFIINRLKVNIDSDMEEDDIPPGFLDDFHATIQNTIANSFPLDFF</sequence>
<dbReference type="PANTHER" id="PTHR47763">
    <property type="entry name" value="ALPHA-PROTEIN KINASE VWKA"/>
    <property type="match status" value="1"/>
</dbReference>
<dbReference type="InterPro" id="IPR036465">
    <property type="entry name" value="vWFA_dom_sf"/>
</dbReference>
<evidence type="ECO:0008006" key="3">
    <source>
        <dbReference type="Google" id="ProtNLM"/>
    </source>
</evidence>